<dbReference type="InterPro" id="IPR050643">
    <property type="entry name" value="Periplasmic_pilus_chap"/>
</dbReference>
<sequence length="248" mass="26187">MSFMNRLAHGLALLSLLVSQQAAAASLRISPIGLDLSEKDRAASITLSNSAEEPVSLQIRIFKWTQVDGEDKLDPTDEMLVSPPAATVPAGASYTIRVARPSVTPVTSELAYRVFIDELPKPIDPETGARGISMVLRTSMPVFVTPEKAKAQLQWSVAPSGVDLAVTVRNSGARSVKVANLSATTKDGTPLVATEGLNGYVLAGVARTFKLAPESGKKLPQLASGSVVTITAKNRTDDIKEDVVVALP</sequence>
<keyword evidence="1" id="KW-0732">Signal</keyword>
<dbReference type="InterPro" id="IPR008962">
    <property type="entry name" value="PapD-like_sf"/>
</dbReference>
<protein>
    <recommendedName>
        <fullName evidence="2">Pili assembly chaperone N-terminal domain-containing protein</fullName>
    </recommendedName>
</protein>
<organism evidence="3 4">
    <name type="scientific">Edaphosphingomonas fennica</name>
    <dbReference type="NCBI Taxonomy" id="114404"/>
    <lineage>
        <taxon>Bacteria</taxon>
        <taxon>Pseudomonadati</taxon>
        <taxon>Pseudomonadota</taxon>
        <taxon>Alphaproteobacteria</taxon>
        <taxon>Sphingomonadales</taxon>
        <taxon>Rhizorhabdaceae</taxon>
        <taxon>Edaphosphingomonas</taxon>
    </lineage>
</organism>
<dbReference type="SUPFAM" id="SSF49354">
    <property type="entry name" value="PapD-like"/>
    <property type="match status" value="1"/>
</dbReference>
<feature type="domain" description="Pili assembly chaperone N-terminal" evidence="2">
    <location>
        <begin position="28"/>
        <end position="148"/>
    </location>
</feature>
<proteinExistence type="predicted"/>
<dbReference type="InterPro" id="IPR016147">
    <property type="entry name" value="Pili_assmbl_chaperone_N"/>
</dbReference>
<dbReference type="Pfam" id="PF00345">
    <property type="entry name" value="PapD_N"/>
    <property type="match status" value="1"/>
</dbReference>
<gene>
    <name evidence="3" type="ORF">CV103_02735</name>
</gene>
<dbReference type="InterPro" id="IPR013783">
    <property type="entry name" value="Ig-like_fold"/>
</dbReference>
<feature type="chain" id="PRO_5015691439" description="Pili assembly chaperone N-terminal domain-containing protein" evidence="1">
    <location>
        <begin position="25"/>
        <end position="248"/>
    </location>
</feature>
<evidence type="ECO:0000256" key="1">
    <source>
        <dbReference type="SAM" id="SignalP"/>
    </source>
</evidence>
<reference evidence="3 4" key="1">
    <citation type="submission" date="2017-11" db="EMBL/GenBank/DDBJ databases">
        <title>Sphingomonas oleivorans sp. nov., isolated from oil-contaminated soil.</title>
        <authorList>
            <person name="Wang L."/>
            <person name="Chen L."/>
        </authorList>
    </citation>
    <scope>NUCLEOTIDE SEQUENCE [LARGE SCALE GENOMIC DNA]</scope>
    <source>
        <strain evidence="3 4">K101</strain>
    </source>
</reference>
<dbReference type="PANTHER" id="PTHR30251">
    <property type="entry name" value="PILUS ASSEMBLY CHAPERONE"/>
    <property type="match status" value="1"/>
</dbReference>
<dbReference type="Proteomes" id="UP000241206">
    <property type="component" value="Unassembled WGS sequence"/>
</dbReference>
<name>A0A2T4I7D9_9SPHN</name>
<dbReference type="AlphaFoldDB" id="A0A2T4I7D9"/>
<dbReference type="GO" id="GO:0030288">
    <property type="term" value="C:outer membrane-bounded periplasmic space"/>
    <property type="evidence" value="ECO:0007669"/>
    <property type="project" value="InterPro"/>
</dbReference>
<dbReference type="PANTHER" id="PTHR30251:SF4">
    <property type="entry name" value="SLR1668 PROTEIN"/>
    <property type="match status" value="1"/>
</dbReference>
<dbReference type="Gene3D" id="2.60.40.10">
    <property type="entry name" value="Immunoglobulins"/>
    <property type="match status" value="1"/>
</dbReference>
<evidence type="ECO:0000259" key="2">
    <source>
        <dbReference type="Pfam" id="PF00345"/>
    </source>
</evidence>
<feature type="signal peptide" evidence="1">
    <location>
        <begin position="1"/>
        <end position="24"/>
    </location>
</feature>
<dbReference type="GO" id="GO:0071555">
    <property type="term" value="P:cell wall organization"/>
    <property type="evidence" value="ECO:0007669"/>
    <property type="project" value="InterPro"/>
</dbReference>
<evidence type="ECO:0000313" key="3">
    <source>
        <dbReference type="EMBL" id="PTD26834.1"/>
    </source>
</evidence>
<accession>A0A2T4I7D9</accession>
<evidence type="ECO:0000313" key="4">
    <source>
        <dbReference type="Proteomes" id="UP000241206"/>
    </source>
</evidence>
<dbReference type="EMBL" id="PHHF01000013">
    <property type="protein sequence ID" value="PTD26834.1"/>
    <property type="molecule type" value="Genomic_DNA"/>
</dbReference>
<comment type="caution">
    <text evidence="3">The sequence shown here is derived from an EMBL/GenBank/DDBJ whole genome shotgun (WGS) entry which is preliminary data.</text>
</comment>
<keyword evidence="4" id="KW-1185">Reference proteome</keyword>